<reference evidence="2" key="2">
    <citation type="submission" date="2014-11" db="EMBL/GenBank/DDBJ databases">
        <title>Draft genome sequence of Hydrogenophaga intermedia S1.</title>
        <authorList>
            <person name="Gan H.M."/>
            <person name="Chew T.H."/>
            <person name="Stolz A."/>
        </authorList>
    </citation>
    <scope>NUCLEOTIDE SEQUENCE [LARGE SCALE GENOMIC DNA]</scope>
    <source>
        <strain evidence="2">S1</strain>
    </source>
</reference>
<dbReference type="AlphaFoldDB" id="A0A1L1PQ51"/>
<gene>
    <name evidence="1" type="ORF">BN948_04323</name>
</gene>
<evidence type="ECO:0000313" key="2">
    <source>
        <dbReference type="Proteomes" id="UP000028878"/>
    </source>
</evidence>
<sequence>MRISASVTNAPGQHQVVLRTGNAEHTIAVAPKASGAGSATNGGEFLMLALATCYCNDLYREAARLGVALDRVEVWAEAEFEGIGLAARDVRYHARVQSPASPDAIARLLRETDAVAEVHNTLRQGVPVQWIDPPPPST</sequence>
<protein>
    <submittedName>
        <fullName evidence="1">OsmC-like protein</fullName>
    </submittedName>
</protein>
<proteinExistence type="predicted"/>
<evidence type="ECO:0000313" key="1">
    <source>
        <dbReference type="EMBL" id="CDN89883.1"/>
    </source>
</evidence>
<dbReference type="EMBL" id="CCAE010000056">
    <property type="protein sequence ID" value="CDN89883.1"/>
    <property type="molecule type" value="Genomic_DNA"/>
</dbReference>
<organism evidence="1 2">
    <name type="scientific">Hydrogenophaga intermedia</name>
    <dbReference type="NCBI Taxonomy" id="65786"/>
    <lineage>
        <taxon>Bacteria</taxon>
        <taxon>Pseudomonadati</taxon>
        <taxon>Pseudomonadota</taxon>
        <taxon>Betaproteobacteria</taxon>
        <taxon>Burkholderiales</taxon>
        <taxon>Comamonadaceae</taxon>
        <taxon>Hydrogenophaga</taxon>
    </lineage>
</organism>
<dbReference type="InterPro" id="IPR015946">
    <property type="entry name" value="KH_dom-like_a/b"/>
</dbReference>
<dbReference type="Gene3D" id="3.30.300.20">
    <property type="match status" value="1"/>
</dbReference>
<keyword evidence="2" id="KW-1185">Reference proteome</keyword>
<name>A0A1L1PQ51_HYDIT</name>
<accession>A0A1L1PQ51</accession>
<dbReference type="SUPFAM" id="SSF82784">
    <property type="entry name" value="OsmC-like"/>
    <property type="match status" value="1"/>
</dbReference>
<dbReference type="Pfam" id="PF02566">
    <property type="entry name" value="OsmC"/>
    <property type="match status" value="1"/>
</dbReference>
<dbReference type="InterPro" id="IPR003718">
    <property type="entry name" value="OsmC/Ohr_fam"/>
</dbReference>
<dbReference type="Proteomes" id="UP000028878">
    <property type="component" value="Unassembled WGS sequence"/>
</dbReference>
<dbReference type="InterPro" id="IPR036102">
    <property type="entry name" value="OsmC/Ohrsf"/>
</dbReference>
<reference evidence="2" key="1">
    <citation type="submission" date="2014-02" db="EMBL/GenBank/DDBJ databases">
        <authorList>
            <person name="Gan H."/>
        </authorList>
    </citation>
    <scope>NUCLEOTIDE SEQUENCE [LARGE SCALE GENOMIC DNA]</scope>
    <source>
        <strain evidence="2">S1</strain>
    </source>
</reference>